<evidence type="ECO:0000256" key="3">
    <source>
        <dbReference type="ARBA" id="ARBA00023065"/>
    </source>
</evidence>
<dbReference type="AlphaFoldDB" id="A0A1I1DPX7"/>
<dbReference type="InterPro" id="IPR035067">
    <property type="entry name" value="V-type_ATPase_csu/dsu"/>
</dbReference>
<dbReference type="Pfam" id="PF01992">
    <property type="entry name" value="vATP-synt_AC39"/>
    <property type="match status" value="1"/>
</dbReference>
<dbReference type="InterPro" id="IPR036079">
    <property type="entry name" value="ATPase_csu/dsu_sf"/>
</dbReference>
<dbReference type="InterPro" id="IPR002843">
    <property type="entry name" value="ATPase_V0-cplx_csu/dsu"/>
</dbReference>
<organism evidence="4 5">
    <name type="scientific">Brevinema andersonii</name>
    <dbReference type="NCBI Taxonomy" id="34097"/>
    <lineage>
        <taxon>Bacteria</taxon>
        <taxon>Pseudomonadati</taxon>
        <taxon>Spirochaetota</taxon>
        <taxon>Spirochaetia</taxon>
        <taxon>Brevinematales</taxon>
        <taxon>Brevinemataceae</taxon>
        <taxon>Brevinema</taxon>
    </lineage>
</organism>
<evidence type="ECO:0000313" key="5">
    <source>
        <dbReference type="Proteomes" id="UP000240042"/>
    </source>
</evidence>
<dbReference type="STRING" id="34097.SAMN02745150_00718"/>
<dbReference type="InterPro" id="IPR044911">
    <property type="entry name" value="V-type_ATPase_csu/dsu_dom_3"/>
</dbReference>
<dbReference type="SUPFAM" id="SSF103486">
    <property type="entry name" value="V-type ATP synthase subunit C"/>
    <property type="match status" value="1"/>
</dbReference>
<dbReference type="Gene3D" id="1.10.132.50">
    <property type="entry name" value="ATP synthase (C/AC39) subunit, domain 3"/>
    <property type="match status" value="1"/>
</dbReference>
<dbReference type="GO" id="GO:0046961">
    <property type="term" value="F:proton-transporting ATPase activity, rotational mechanism"/>
    <property type="evidence" value="ECO:0007669"/>
    <property type="project" value="InterPro"/>
</dbReference>
<keyword evidence="2" id="KW-0813">Transport</keyword>
<sequence>MISAQYIPLSVRVKNWSLSFLSKKEMEKILSFDLMQILQYIAQKENIILSEPLDSHFFLKKLKEKLIYFGYTASSALSGEGKAFVKELLREFEIENLKILVQMLVSDRFSDNFYQYVFTPQLSLNKYREIRTFQELRQFLIGTAYEMLTNSLDKVETEKNTFYWESALDTFYANRIFTVSKRLDTHGKLNAKKIVLLPIDMERLLNLYRYKFHYGLDAKEAWLYLPNVTHILSSERWQHYIVVVTSQEFCDMLKEDRYIDVDCHNNASTIRMSMRSRIEKICRKELHGSLTSISSFLAFLQLKKIQFSQLSTIIEAKSLHMEKEEVMDFL</sequence>
<name>A0A1I1DPX7_BREAD</name>
<dbReference type="EMBL" id="FOKY01000003">
    <property type="protein sequence ID" value="SFB77015.1"/>
    <property type="molecule type" value="Genomic_DNA"/>
</dbReference>
<protein>
    <submittedName>
        <fullName evidence="4">H+-ATPase subunit C/Vma6</fullName>
    </submittedName>
</protein>
<keyword evidence="3" id="KW-0406">Ion transport</keyword>
<dbReference type="Proteomes" id="UP000240042">
    <property type="component" value="Unassembled WGS sequence"/>
</dbReference>
<gene>
    <name evidence="4" type="ORF">SAMN02745150_00718</name>
</gene>
<proteinExistence type="inferred from homology"/>
<evidence type="ECO:0000256" key="1">
    <source>
        <dbReference type="ARBA" id="ARBA00006709"/>
    </source>
</evidence>
<reference evidence="5" key="1">
    <citation type="submission" date="2016-10" db="EMBL/GenBank/DDBJ databases">
        <authorList>
            <person name="Varghese N."/>
            <person name="Submissions S."/>
        </authorList>
    </citation>
    <scope>NUCLEOTIDE SEQUENCE [LARGE SCALE GENOMIC DNA]</scope>
    <source>
        <strain evidence="5">ATCC 43811</strain>
    </source>
</reference>
<dbReference type="Gene3D" id="1.20.1690.10">
    <property type="entry name" value="V-type ATP synthase subunit C domain"/>
    <property type="match status" value="2"/>
</dbReference>
<evidence type="ECO:0000256" key="2">
    <source>
        <dbReference type="ARBA" id="ARBA00022448"/>
    </source>
</evidence>
<comment type="similarity">
    <text evidence="1">Belongs to the V-ATPase V0D/AC39 subunit family.</text>
</comment>
<evidence type="ECO:0000313" key="4">
    <source>
        <dbReference type="EMBL" id="SFB77015.1"/>
    </source>
</evidence>
<accession>A0A1I1DPX7</accession>
<dbReference type="RefSeq" id="WP_092318711.1">
    <property type="nucleotide sequence ID" value="NZ_FOKY01000003.1"/>
</dbReference>
<keyword evidence="5" id="KW-1185">Reference proteome</keyword>